<feature type="binding site" evidence="7">
    <location>
        <position position="364"/>
    </location>
    <ligand>
        <name>[4Fe-4S] cluster</name>
        <dbReference type="ChEBI" id="CHEBI:49883"/>
        <label>1</label>
    </ligand>
</feature>
<dbReference type="InterPro" id="IPR010208">
    <property type="entry name" value="Ion_transpt_RnfC/RsxC"/>
</dbReference>
<accession>A0AAW4MWU0</accession>
<dbReference type="GO" id="GO:0046872">
    <property type="term" value="F:metal ion binding"/>
    <property type="evidence" value="ECO:0007669"/>
    <property type="project" value="UniProtKB-KW"/>
</dbReference>
<evidence type="ECO:0000313" key="12">
    <source>
        <dbReference type="Proteomes" id="UP001197492"/>
    </source>
</evidence>
<comment type="similarity">
    <text evidence="7">Belongs to the 4Fe4S bacterial-type ferredoxin family. RnfC subfamily.</text>
</comment>
<dbReference type="GO" id="GO:0005886">
    <property type="term" value="C:plasma membrane"/>
    <property type="evidence" value="ECO:0007669"/>
    <property type="project" value="UniProtKB-SubCell"/>
</dbReference>
<feature type="binding site" evidence="7">
    <location>
        <position position="406"/>
    </location>
    <ligand>
        <name>[4Fe-4S] cluster</name>
        <dbReference type="ChEBI" id="CHEBI:49883"/>
        <label>2</label>
    </ligand>
</feature>
<comment type="subcellular location">
    <subcellularLocation>
        <location evidence="7">Cell membrane</location>
        <topology evidence="7">Peripheral membrane protein</topology>
    </subcellularLocation>
</comment>
<feature type="binding site" evidence="7">
    <location>
        <position position="374"/>
    </location>
    <ligand>
        <name>[4Fe-4S] cluster</name>
        <dbReference type="ChEBI" id="CHEBI:49883"/>
        <label>2</label>
    </ligand>
</feature>
<evidence type="ECO:0000256" key="6">
    <source>
        <dbReference type="ARBA" id="ARBA00023014"/>
    </source>
</evidence>
<keyword evidence="1 7" id="KW-0813">Transport</keyword>
<feature type="domain" description="4Fe-4S ferredoxin-type" evidence="8">
    <location>
        <begin position="394"/>
        <end position="424"/>
    </location>
</feature>
<name>A0AAW4MWU0_9FIRM</name>
<keyword evidence="5 7" id="KW-0408">Iron</keyword>
<evidence type="ECO:0000313" key="10">
    <source>
        <dbReference type="EMBL" id="MBV3392512.1"/>
    </source>
</evidence>
<comment type="function">
    <text evidence="7">Part of a membrane-bound complex that couples electron transfer with translocation of ions across the membrane.</text>
</comment>
<dbReference type="InterPro" id="IPR011538">
    <property type="entry name" value="Nuo51_FMN-bd"/>
</dbReference>
<dbReference type="Pfam" id="PF10531">
    <property type="entry name" value="SLBB"/>
    <property type="match status" value="1"/>
</dbReference>
<dbReference type="InterPro" id="IPR026902">
    <property type="entry name" value="RnfC_N"/>
</dbReference>
<organism evidence="9 11">
    <name type="scientific">Catenibacterium mitsuokai</name>
    <dbReference type="NCBI Taxonomy" id="100886"/>
    <lineage>
        <taxon>Bacteria</taxon>
        <taxon>Bacillati</taxon>
        <taxon>Bacillota</taxon>
        <taxon>Erysipelotrichia</taxon>
        <taxon>Erysipelotrichales</taxon>
        <taxon>Coprobacillaceae</taxon>
        <taxon>Catenibacterium</taxon>
    </lineage>
</organism>
<feature type="binding site" evidence="7">
    <location>
        <position position="367"/>
    </location>
    <ligand>
        <name>[4Fe-4S] cluster</name>
        <dbReference type="ChEBI" id="CHEBI:49883"/>
        <label>1</label>
    </ligand>
</feature>
<dbReference type="Pfam" id="PF13237">
    <property type="entry name" value="Fer4_10"/>
    <property type="match status" value="1"/>
</dbReference>
<evidence type="ECO:0000256" key="4">
    <source>
        <dbReference type="ARBA" id="ARBA00022982"/>
    </source>
</evidence>
<keyword evidence="4 7" id="KW-0249">Electron transport</keyword>
<proteinExistence type="inferred from homology"/>
<comment type="subunit">
    <text evidence="7">The complex is composed of six subunits: RnfA, RnfB, RnfC, RnfD, RnfE and RnfG.</text>
</comment>
<feature type="domain" description="4Fe-4S ferredoxin-type" evidence="8">
    <location>
        <begin position="354"/>
        <end position="384"/>
    </location>
</feature>
<dbReference type="NCBIfam" id="TIGR01945">
    <property type="entry name" value="rnfC"/>
    <property type="match status" value="1"/>
</dbReference>
<dbReference type="EC" id="7.-.-.-" evidence="7"/>
<evidence type="ECO:0000256" key="3">
    <source>
        <dbReference type="ARBA" id="ARBA00022737"/>
    </source>
</evidence>
<dbReference type="RefSeq" id="WP_217747383.1">
    <property type="nucleotide sequence ID" value="NZ_JAHOEB010000019.1"/>
</dbReference>
<keyword evidence="7" id="KW-1278">Translocase</keyword>
<sequence length="436" mass="47921">MITFRGGVHPYDGKEYTKDKQIEKLEASQEVVFLMKQHIGAPSIPVVKVKDEVHVGTLIAQAGGYVSANIMSSVSGIVKRIEKRQDASGHYQDAVVIENDGNYTSDYEAHENNIDTLTFEEKIEKVKNAGVVGLGGAGFPTHVKLNVKEPEKIEYVIVNGAECEPYLTSDYRLMLERSKELIEGLKIMLTLYPHAVGYVGIEDNKKEAIHTLEKLCAHEERISIKVLKTKYPQGGERMLIEALTGRRLNSKMLPLDVGCIVDNVATVLAIRDAIKYDRPLISTVMTLTGDGVNTPCNVEVPVGTDFQFIVESRGGLKENVEKIISGGPMMGISLISLHIPAIKTSSSILAFTHDEVALNTPTACIRCGRCIDACPSHLIPQKLNQASLKNDINTFIQLNGMECIECGCCSYVCPAKRNMTQAIRKCKSTVASLKRK</sequence>
<keyword evidence="3 7" id="KW-0677">Repeat</keyword>
<evidence type="ECO:0000259" key="8">
    <source>
        <dbReference type="PROSITE" id="PS51379"/>
    </source>
</evidence>
<feature type="binding site" evidence="7">
    <location>
        <position position="413"/>
    </location>
    <ligand>
        <name>[4Fe-4S] cluster</name>
        <dbReference type="ChEBI" id="CHEBI:49883"/>
        <label>1</label>
    </ligand>
</feature>
<dbReference type="AlphaFoldDB" id="A0AAW4MWU0"/>
<dbReference type="EMBL" id="JAHOEL010000019">
    <property type="protein sequence ID" value="MBV3392512.1"/>
    <property type="molecule type" value="Genomic_DNA"/>
</dbReference>
<evidence type="ECO:0000256" key="1">
    <source>
        <dbReference type="ARBA" id="ARBA00022448"/>
    </source>
</evidence>
<evidence type="ECO:0000256" key="7">
    <source>
        <dbReference type="HAMAP-Rule" id="MF_00461"/>
    </source>
</evidence>
<dbReference type="HAMAP" id="MF_00461">
    <property type="entry name" value="RsxC_RnfC"/>
    <property type="match status" value="1"/>
</dbReference>
<dbReference type="InterPro" id="IPR019554">
    <property type="entry name" value="Soluble_ligand-bd"/>
</dbReference>
<protein>
    <recommendedName>
        <fullName evidence="7">Ion-translocating oxidoreductase complex subunit C</fullName>
        <ecNumber evidence="7">7.-.-.-</ecNumber>
    </recommendedName>
    <alternativeName>
        <fullName evidence="7">Rnf electron transport complex subunit C</fullName>
    </alternativeName>
</protein>
<keyword evidence="12" id="KW-1185">Reference proteome</keyword>
<dbReference type="PANTHER" id="PTHR43034">
    <property type="entry name" value="ION-TRANSLOCATING OXIDOREDUCTASE COMPLEX SUBUNIT C"/>
    <property type="match status" value="1"/>
</dbReference>
<dbReference type="InterPro" id="IPR017900">
    <property type="entry name" value="4Fe4S_Fe_S_CS"/>
</dbReference>
<evidence type="ECO:0000256" key="2">
    <source>
        <dbReference type="ARBA" id="ARBA00022723"/>
    </source>
</evidence>
<evidence type="ECO:0000313" key="11">
    <source>
        <dbReference type="Proteomes" id="UP001196408"/>
    </source>
</evidence>
<feature type="binding site" evidence="7">
    <location>
        <position position="409"/>
    </location>
    <ligand>
        <name>[4Fe-4S] cluster</name>
        <dbReference type="ChEBI" id="CHEBI:49883"/>
        <label>2</label>
    </ligand>
</feature>
<dbReference type="PROSITE" id="PS51379">
    <property type="entry name" value="4FE4S_FER_2"/>
    <property type="match status" value="2"/>
</dbReference>
<dbReference type="PANTHER" id="PTHR43034:SF2">
    <property type="entry name" value="ION-TRANSLOCATING OXIDOREDUCTASE COMPLEX SUBUNIT C"/>
    <property type="match status" value="1"/>
</dbReference>
<dbReference type="EMBL" id="JAHOEF010000018">
    <property type="protein sequence ID" value="MBV3382452.1"/>
    <property type="molecule type" value="Genomic_DNA"/>
</dbReference>
<keyword evidence="7" id="KW-0004">4Fe-4S</keyword>
<dbReference type="Proteomes" id="UP001197492">
    <property type="component" value="Unassembled WGS sequence"/>
</dbReference>
<dbReference type="Proteomes" id="UP001196408">
    <property type="component" value="Unassembled WGS sequence"/>
</dbReference>
<dbReference type="InterPro" id="IPR017896">
    <property type="entry name" value="4Fe4S_Fe-S-bd"/>
</dbReference>
<reference evidence="9 12" key="1">
    <citation type="submission" date="2021-06" db="EMBL/GenBank/DDBJ databases">
        <title>Collection of gut derived symbiotic bacterial strains cultured from healthy donors.</title>
        <authorList>
            <person name="Lin H."/>
            <person name="Littmann E."/>
            <person name="Pamer E.G."/>
        </authorList>
    </citation>
    <scope>NUCLEOTIDE SEQUENCE</scope>
    <source>
        <strain evidence="10 12">MSK.21.70</strain>
        <strain evidence="9">MSK.21.82</strain>
    </source>
</reference>
<dbReference type="NCBIfam" id="NF003454">
    <property type="entry name" value="PRK05035.1"/>
    <property type="match status" value="1"/>
</dbReference>
<dbReference type="PROSITE" id="PS00198">
    <property type="entry name" value="4FE4S_FER_1"/>
    <property type="match status" value="1"/>
</dbReference>
<dbReference type="Pfam" id="PF13375">
    <property type="entry name" value="RnfC_N"/>
    <property type="match status" value="1"/>
</dbReference>
<keyword evidence="7" id="KW-1003">Cell membrane</keyword>
<evidence type="ECO:0000313" key="9">
    <source>
        <dbReference type="EMBL" id="MBV3382452.1"/>
    </source>
</evidence>
<comment type="cofactor">
    <cofactor evidence="7">
        <name>[4Fe-4S] cluster</name>
        <dbReference type="ChEBI" id="CHEBI:49883"/>
    </cofactor>
    <text evidence="7">Binds 2 [4Fe-4S] clusters per subunit.</text>
</comment>
<keyword evidence="6 7" id="KW-0411">Iron-sulfur</keyword>
<feature type="binding site" evidence="7">
    <location>
        <position position="403"/>
    </location>
    <ligand>
        <name>[4Fe-4S] cluster</name>
        <dbReference type="ChEBI" id="CHEBI:49883"/>
        <label>2</label>
    </ligand>
</feature>
<gene>
    <name evidence="9" type="primary">rsxC</name>
    <name evidence="7" type="synonym">rnfC</name>
    <name evidence="9" type="ORF">KSV97_04220</name>
    <name evidence="10" type="ORF">KSW06_04410</name>
</gene>
<dbReference type="GO" id="GO:0009055">
    <property type="term" value="F:electron transfer activity"/>
    <property type="evidence" value="ECO:0007669"/>
    <property type="project" value="InterPro"/>
</dbReference>
<dbReference type="Pfam" id="PF01512">
    <property type="entry name" value="Complex1_51K"/>
    <property type="match status" value="1"/>
</dbReference>
<dbReference type="GO" id="GO:0051539">
    <property type="term" value="F:4 iron, 4 sulfur cluster binding"/>
    <property type="evidence" value="ECO:0007669"/>
    <property type="project" value="UniProtKB-KW"/>
</dbReference>
<evidence type="ECO:0000256" key="5">
    <source>
        <dbReference type="ARBA" id="ARBA00023004"/>
    </source>
</evidence>
<feature type="binding site" evidence="7">
    <location>
        <position position="370"/>
    </location>
    <ligand>
        <name>[4Fe-4S] cluster</name>
        <dbReference type="ChEBI" id="CHEBI:49883"/>
        <label>1</label>
    </ligand>
</feature>
<comment type="caution">
    <text evidence="9">The sequence shown here is derived from an EMBL/GenBank/DDBJ whole genome shotgun (WGS) entry which is preliminary data.</text>
</comment>
<keyword evidence="2 7" id="KW-0479">Metal-binding</keyword>
<dbReference type="GO" id="GO:0022900">
    <property type="term" value="P:electron transport chain"/>
    <property type="evidence" value="ECO:0007669"/>
    <property type="project" value="UniProtKB-UniRule"/>
</dbReference>
<keyword evidence="7" id="KW-0472">Membrane</keyword>